<dbReference type="SUPFAM" id="SSF47406">
    <property type="entry name" value="SinR repressor dimerisation domain-like"/>
    <property type="match status" value="1"/>
</dbReference>
<dbReference type="InterPro" id="IPR010981">
    <property type="entry name" value="SinR/SinI_dimer_dom"/>
</dbReference>
<evidence type="ECO:0000259" key="1">
    <source>
        <dbReference type="PROSITE" id="PS51500"/>
    </source>
</evidence>
<proteinExistence type="predicted"/>
<evidence type="ECO:0000313" key="2">
    <source>
        <dbReference type="EMBL" id="SEM95251.1"/>
    </source>
</evidence>
<keyword evidence="3" id="KW-1185">Reference proteome</keyword>
<dbReference type="AlphaFoldDB" id="A0A1H8CIY0"/>
<dbReference type="PROSITE" id="PS51500">
    <property type="entry name" value="SIN"/>
    <property type="match status" value="1"/>
</dbReference>
<reference evidence="3" key="1">
    <citation type="submission" date="2016-10" db="EMBL/GenBank/DDBJ databases">
        <authorList>
            <person name="Varghese N."/>
            <person name="Submissions S."/>
        </authorList>
    </citation>
    <scope>NUCLEOTIDE SEQUENCE [LARGE SCALE GENOMIC DNA]</scope>
    <source>
        <strain evidence="3">B48,IBRC-M 10115,DSM 25386,CECT 8001</strain>
    </source>
</reference>
<dbReference type="GO" id="GO:0006355">
    <property type="term" value="P:regulation of DNA-templated transcription"/>
    <property type="evidence" value="ECO:0007669"/>
    <property type="project" value="InterPro"/>
</dbReference>
<dbReference type="InterPro" id="IPR036281">
    <property type="entry name" value="SinR/SinI_dimer_dom_sf"/>
</dbReference>
<dbReference type="Pfam" id="PF08671">
    <property type="entry name" value="SinI"/>
    <property type="match status" value="1"/>
</dbReference>
<accession>A0A1H8CIY0</accession>
<dbReference type="EMBL" id="FOBW01000007">
    <property type="protein sequence ID" value="SEM95251.1"/>
    <property type="molecule type" value="Genomic_DNA"/>
</dbReference>
<dbReference type="RefSeq" id="WP_090745312.1">
    <property type="nucleotide sequence ID" value="NZ_FOBW01000007.1"/>
</dbReference>
<evidence type="ECO:0000313" key="3">
    <source>
        <dbReference type="Proteomes" id="UP000198553"/>
    </source>
</evidence>
<name>A0A1H8CIY0_9BACI</name>
<dbReference type="Proteomes" id="UP000198553">
    <property type="component" value="Unassembled WGS sequence"/>
</dbReference>
<sequence length="46" mass="5418">MEKEVFGELDVEWVQLIKEALDLGMKKEDIRSFLAKEQPQQLVLDK</sequence>
<feature type="domain" description="Sin" evidence="1">
    <location>
        <begin position="1"/>
        <end position="38"/>
    </location>
</feature>
<dbReference type="OrthoDB" id="2721940at2"/>
<dbReference type="GO" id="GO:0046983">
    <property type="term" value="F:protein dimerization activity"/>
    <property type="evidence" value="ECO:0007669"/>
    <property type="project" value="InterPro"/>
</dbReference>
<organism evidence="2 3">
    <name type="scientific">Mesobacillus persicus</name>
    <dbReference type="NCBI Taxonomy" id="930146"/>
    <lineage>
        <taxon>Bacteria</taxon>
        <taxon>Bacillati</taxon>
        <taxon>Bacillota</taxon>
        <taxon>Bacilli</taxon>
        <taxon>Bacillales</taxon>
        <taxon>Bacillaceae</taxon>
        <taxon>Mesobacillus</taxon>
    </lineage>
</organism>
<protein>
    <submittedName>
        <fullName evidence="2">Antagonist of SinR</fullName>
    </submittedName>
</protein>
<gene>
    <name evidence="2" type="ORF">SAMN05192533_107120</name>
</gene>